<proteinExistence type="predicted"/>
<comment type="caution">
    <text evidence="2">The sequence shown here is derived from an EMBL/GenBank/DDBJ whole genome shotgun (WGS) entry which is preliminary data.</text>
</comment>
<feature type="region of interest" description="Disordered" evidence="1">
    <location>
        <begin position="124"/>
        <end position="177"/>
    </location>
</feature>
<organism evidence="2 3">
    <name type="scientific">Deinococcus seoulensis</name>
    <dbReference type="NCBI Taxonomy" id="1837379"/>
    <lineage>
        <taxon>Bacteria</taxon>
        <taxon>Thermotogati</taxon>
        <taxon>Deinococcota</taxon>
        <taxon>Deinococci</taxon>
        <taxon>Deinococcales</taxon>
        <taxon>Deinococcaceae</taxon>
        <taxon>Deinococcus</taxon>
    </lineage>
</organism>
<protein>
    <submittedName>
        <fullName evidence="2">DNA damage response protein D</fullName>
    </submittedName>
</protein>
<dbReference type="Proteomes" id="UP000634308">
    <property type="component" value="Unassembled WGS sequence"/>
</dbReference>
<dbReference type="InterPro" id="IPR058793">
    <property type="entry name" value="DDRD"/>
</dbReference>
<evidence type="ECO:0000313" key="3">
    <source>
        <dbReference type="Proteomes" id="UP000634308"/>
    </source>
</evidence>
<dbReference type="EMBL" id="BMQM01000051">
    <property type="protein sequence ID" value="GGR74833.1"/>
    <property type="molecule type" value="Genomic_DNA"/>
</dbReference>
<dbReference type="Pfam" id="PF26517">
    <property type="entry name" value="DDRD"/>
    <property type="match status" value="1"/>
</dbReference>
<dbReference type="RefSeq" id="WP_189066759.1">
    <property type="nucleotide sequence ID" value="NZ_BMQM01000051.1"/>
</dbReference>
<feature type="compositionally biased region" description="Basic and acidic residues" evidence="1">
    <location>
        <begin position="149"/>
        <end position="161"/>
    </location>
</feature>
<evidence type="ECO:0000313" key="2">
    <source>
        <dbReference type="EMBL" id="GGR74833.1"/>
    </source>
</evidence>
<sequence length="177" mass="18553">MDTLKKAGAMLAHLDLFHHMLDLRGLLQLAAHMEERGDRVTLISPQTITLIGADMHSDPTVTTSKGATIEAPTAYRVLHALKGHDAPEYAVTREELGALNARAVADLEASDALRAFETTLSRVAAQSGTPATTPTSSAATSAAQAAPADAERPSRGRRTPDAEPTPATRPGTDQPAA</sequence>
<gene>
    <name evidence="2" type="primary">ddrD</name>
    <name evidence="2" type="ORF">GCM10008959_40000</name>
</gene>
<feature type="compositionally biased region" description="Low complexity" evidence="1">
    <location>
        <begin position="124"/>
        <end position="148"/>
    </location>
</feature>
<reference evidence="3" key="1">
    <citation type="journal article" date="2019" name="Int. J. Syst. Evol. Microbiol.">
        <title>The Global Catalogue of Microorganisms (GCM) 10K type strain sequencing project: providing services to taxonomists for standard genome sequencing and annotation.</title>
        <authorList>
            <consortium name="The Broad Institute Genomics Platform"/>
            <consortium name="The Broad Institute Genome Sequencing Center for Infectious Disease"/>
            <person name="Wu L."/>
            <person name="Ma J."/>
        </authorList>
    </citation>
    <scope>NUCLEOTIDE SEQUENCE [LARGE SCALE GENOMIC DNA]</scope>
    <source>
        <strain evidence="3">JCM 31404</strain>
    </source>
</reference>
<evidence type="ECO:0000256" key="1">
    <source>
        <dbReference type="SAM" id="MobiDB-lite"/>
    </source>
</evidence>
<name>A0ABQ2RY51_9DEIO</name>
<keyword evidence="3" id="KW-1185">Reference proteome</keyword>
<accession>A0ABQ2RY51</accession>